<dbReference type="RefSeq" id="WP_137629280.1">
    <property type="nucleotide sequence ID" value="NZ_BJDJ01000019.1"/>
</dbReference>
<reference evidence="2" key="1">
    <citation type="journal article" date="2019" name="Int. J. Syst. Evol. Microbiol.">
        <title>The Global Catalogue of Microorganisms (GCM) 10K type strain sequencing project: providing services to taxonomists for standard genome sequencing and annotation.</title>
        <authorList>
            <consortium name="The Broad Institute Genomics Platform"/>
            <consortium name="The Broad Institute Genome Sequencing Center for Infectious Disease"/>
            <person name="Wu L."/>
            <person name="Ma J."/>
        </authorList>
    </citation>
    <scope>NUCLEOTIDE SEQUENCE [LARGE SCALE GENOMIC DNA]</scope>
    <source>
        <strain evidence="2">CCM 8933</strain>
    </source>
</reference>
<name>A0ABW1S131_9LACO</name>
<evidence type="ECO:0000313" key="2">
    <source>
        <dbReference type="Proteomes" id="UP001596282"/>
    </source>
</evidence>
<gene>
    <name evidence="1" type="ORF">ACFP5Y_08145</name>
</gene>
<proteinExistence type="predicted"/>
<comment type="caution">
    <text evidence="1">The sequence shown here is derived from an EMBL/GenBank/DDBJ whole genome shotgun (WGS) entry which is preliminary data.</text>
</comment>
<dbReference type="Proteomes" id="UP001596282">
    <property type="component" value="Unassembled WGS sequence"/>
</dbReference>
<dbReference type="EMBL" id="JBHSSC010000035">
    <property type="protein sequence ID" value="MFC6181187.1"/>
    <property type="molecule type" value="Genomic_DNA"/>
</dbReference>
<sequence>MANITYVFDYLYARVRYYNELALDLKFKQVFCQYMIDSPVDSDLEAESLWEAVRTIYDNWDASLSIKVDEDEEEVPGVYFGSSYEDVVQGRAELDSVVVNTGNTFAASFNMVNRKKYNLGELESEFVTIKGHVVYDADENEISSCCNSIRKYKFYNIPDRKVSYDGD</sequence>
<evidence type="ECO:0000313" key="1">
    <source>
        <dbReference type="EMBL" id="MFC6181187.1"/>
    </source>
</evidence>
<protein>
    <submittedName>
        <fullName evidence="1">Uncharacterized protein</fullName>
    </submittedName>
</protein>
<organism evidence="1 2">
    <name type="scientific">Lactiplantibacillus daowaiensis</name>
    <dbReference type="NCBI Taxonomy" id="2559918"/>
    <lineage>
        <taxon>Bacteria</taxon>
        <taxon>Bacillati</taxon>
        <taxon>Bacillota</taxon>
        <taxon>Bacilli</taxon>
        <taxon>Lactobacillales</taxon>
        <taxon>Lactobacillaceae</taxon>
        <taxon>Lactiplantibacillus</taxon>
    </lineage>
</organism>
<keyword evidence="2" id="KW-1185">Reference proteome</keyword>
<accession>A0ABW1S131</accession>